<accession>A0ABQ9WGS8</accession>
<dbReference type="EMBL" id="JASSZA010000001">
    <property type="protein sequence ID" value="KAK2119993.1"/>
    <property type="molecule type" value="Genomic_DNA"/>
</dbReference>
<sequence>MDHVLIGLSDTWRLVNPPARPHLENSLRRPSAAHNGQVTAMATRITARVEGGGYHSNRSVFCTIL</sequence>
<evidence type="ECO:0000313" key="2">
    <source>
        <dbReference type="Proteomes" id="UP001266305"/>
    </source>
</evidence>
<dbReference type="Proteomes" id="UP001266305">
    <property type="component" value="Unassembled WGS sequence"/>
</dbReference>
<comment type="caution">
    <text evidence="1">The sequence shown here is derived from an EMBL/GenBank/DDBJ whole genome shotgun (WGS) entry which is preliminary data.</text>
</comment>
<gene>
    <name evidence="1" type="primary">FBXO10_1</name>
    <name evidence="1" type="ORF">P7K49_001379</name>
</gene>
<protein>
    <submittedName>
        <fullName evidence="1">F-box only protein 10</fullName>
    </submittedName>
</protein>
<proteinExistence type="predicted"/>
<reference evidence="1 2" key="1">
    <citation type="submission" date="2023-05" db="EMBL/GenBank/DDBJ databases">
        <title>B98-5 Cell Line De Novo Hybrid Assembly: An Optical Mapping Approach.</title>
        <authorList>
            <person name="Kananen K."/>
            <person name="Auerbach J.A."/>
            <person name="Kautto E."/>
            <person name="Blachly J.S."/>
        </authorList>
    </citation>
    <scope>NUCLEOTIDE SEQUENCE [LARGE SCALE GENOMIC DNA]</scope>
    <source>
        <strain evidence="1">B95-8</strain>
        <tissue evidence="1">Cell line</tissue>
    </source>
</reference>
<name>A0ABQ9WGS8_SAGOE</name>
<evidence type="ECO:0000313" key="1">
    <source>
        <dbReference type="EMBL" id="KAK2119993.1"/>
    </source>
</evidence>
<keyword evidence="2" id="KW-1185">Reference proteome</keyword>
<organism evidence="1 2">
    <name type="scientific">Saguinus oedipus</name>
    <name type="common">Cotton-top tamarin</name>
    <name type="synonym">Oedipomidas oedipus</name>
    <dbReference type="NCBI Taxonomy" id="9490"/>
    <lineage>
        <taxon>Eukaryota</taxon>
        <taxon>Metazoa</taxon>
        <taxon>Chordata</taxon>
        <taxon>Craniata</taxon>
        <taxon>Vertebrata</taxon>
        <taxon>Euteleostomi</taxon>
        <taxon>Mammalia</taxon>
        <taxon>Eutheria</taxon>
        <taxon>Euarchontoglires</taxon>
        <taxon>Primates</taxon>
        <taxon>Haplorrhini</taxon>
        <taxon>Platyrrhini</taxon>
        <taxon>Cebidae</taxon>
        <taxon>Callitrichinae</taxon>
        <taxon>Saguinus</taxon>
    </lineage>
</organism>